<comment type="caution">
    <text evidence="6">The sequence shown here is derived from an EMBL/GenBank/DDBJ whole genome shotgun (WGS) entry which is preliminary data.</text>
</comment>
<feature type="region of interest" description="Disordered" evidence="3">
    <location>
        <begin position="1"/>
        <end position="127"/>
    </location>
</feature>
<gene>
    <name evidence="6" type="ORF">ABXS05_34420</name>
</gene>
<dbReference type="SUPFAM" id="SSF52467">
    <property type="entry name" value="DHS-like NAD/FAD-binding domain"/>
    <property type="match status" value="1"/>
</dbReference>
<dbReference type="InterPro" id="IPR029035">
    <property type="entry name" value="DHS-like_NAD/FAD-binding_dom"/>
</dbReference>
<protein>
    <submittedName>
        <fullName evidence="6">Electron transfer flavoprotein subunit alpha/FixB family protein</fullName>
    </submittedName>
</protein>
<dbReference type="InterPro" id="IPR014731">
    <property type="entry name" value="ETF_asu_C"/>
</dbReference>
<accession>A0ABV3PYD9</accession>
<feature type="domain" description="Electron transfer flavoprotein alpha/beta-subunit N-terminal" evidence="5">
    <location>
        <begin position="152"/>
        <end position="299"/>
    </location>
</feature>
<comment type="similarity">
    <text evidence="1">Belongs to the ETF alpha-subunit/FixB family.</text>
</comment>
<dbReference type="Pfam" id="PF00766">
    <property type="entry name" value="ETF_alpha"/>
    <property type="match status" value="1"/>
</dbReference>
<feature type="compositionally biased region" description="Low complexity" evidence="3">
    <location>
        <begin position="26"/>
        <end position="47"/>
    </location>
</feature>
<evidence type="ECO:0000259" key="5">
    <source>
        <dbReference type="Pfam" id="PF01012"/>
    </source>
</evidence>
<feature type="compositionally biased region" description="Basic and acidic residues" evidence="3">
    <location>
        <begin position="10"/>
        <end position="25"/>
    </location>
</feature>
<dbReference type="EMBL" id="JBFNQD010000033">
    <property type="protein sequence ID" value="MEW9310680.1"/>
    <property type="molecule type" value="Genomic_DNA"/>
</dbReference>
<dbReference type="PANTHER" id="PTHR43153:SF1">
    <property type="entry name" value="ELECTRON TRANSFER FLAVOPROTEIN SUBUNIT ALPHA, MITOCHONDRIAL"/>
    <property type="match status" value="1"/>
</dbReference>
<evidence type="ECO:0000259" key="4">
    <source>
        <dbReference type="Pfam" id="PF00766"/>
    </source>
</evidence>
<dbReference type="Proteomes" id="UP001555786">
    <property type="component" value="Unassembled WGS sequence"/>
</dbReference>
<dbReference type="Gene3D" id="3.40.50.1220">
    <property type="entry name" value="TPP-binding domain"/>
    <property type="match status" value="1"/>
</dbReference>
<keyword evidence="7" id="KW-1185">Reference proteome</keyword>
<feature type="domain" description="Electron transfer flavoprotein alpha subunit C-terminal" evidence="4">
    <location>
        <begin position="319"/>
        <end position="395"/>
    </location>
</feature>
<keyword evidence="2" id="KW-0249">Electron transport</keyword>
<evidence type="ECO:0000313" key="7">
    <source>
        <dbReference type="Proteomes" id="UP001555786"/>
    </source>
</evidence>
<dbReference type="PANTHER" id="PTHR43153">
    <property type="entry name" value="ELECTRON TRANSFER FLAVOPROTEIN ALPHA"/>
    <property type="match status" value="1"/>
</dbReference>
<dbReference type="InterPro" id="IPR014729">
    <property type="entry name" value="Rossmann-like_a/b/a_fold"/>
</dbReference>
<dbReference type="RefSeq" id="WP_367627029.1">
    <property type="nucleotide sequence ID" value="NZ_JBFNQD010000033.1"/>
</dbReference>
<dbReference type="SUPFAM" id="SSF52402">
    <property type="entry name" value="Adenine nucleotide alpha hydrolases-like"/>
    <property type="match status" value="1"/>
</dbReference>
<dbReference type="InterPro" id="IPR001308">
    <property type="entry name" value="ETF_a/FixB"/>
</dbReference>
<sequence>MSRTRINRGKPPERIEEPDCADRSDAAAMEEVATVTSTTSTPNVETAQAPTRVRRNNTAIRSDPRPAGRLRLSRAQEETQGEEAVLPAAPARRRRTLRGPAAHRDDARTPMRPGGADTAEAEARDDADVVRVEEPESHIVVVAFARETWPQAEVELIGLARFLAGPREAIVLCRIGASERDAGRAGADRLVTFENAGIFQRRSALAALCGDLKPRHVLLPSSDAGNDLARFLATRLGVRPAIGIVQLRGNEVLVPAADRQHDYARSLPPVATFTASACKATTPVARREARTLMVQGVTSDPAGVTDDGIEVADVSRLALEEAEFVVSAGGGVRDLRLFGAVARSLSATIGASRVVCDAGALPRDRQVGASGHITRAQAYVAFGISGAPQHLEGIRDCAHVVAVNTDPHAAILARADLAIVADAGAVLAALLENGESARG</sequence>
<evidence type="ECO:0000256" key="1">
    <source>
        <dbReference type="ARBA" id="ARBA00005817"/>
    </source>
</evidence>
<reference evidence="6 7" key="1">
    <citation type="submission" date="2024-07" db="EMBL/GenBank/DDBJ databases">
        <title>Description of Labrys sedimenti sp. nov., isolated from a diclofenac-degrading enrichment culture.</title>
        <authorList>
            <person name="Tancsics A."/>
            <person name="Csepanyi A."/>
        </authorList>
    </citation>
    <scope>NUCLEOTIDE SEQUENCE [LARGE SCALE GENOMIC DNA]</scope>
    <source>
        <strain evidence="6 7">LMG 23578</strain>
    </source>
</reference>
<dbReference type="InterPro" id="IPR014730">
    <property type="entry name" value="ETF_a/b_N"/>
</dbReference>
<proteinExistence type="inferred from homology"/>
<dbReference type="Gene3D" id="3.40.50.620">
    <property type="entry name" value="HUPs"/>
    <property type="match status" value="1"/>
</dbReference>
<keyword evidence="2" id="KW-0813">Transport</keyword>
<evidence type="ECO:0000256" key="3">
    <source>
        <dbReference type="SAM" id="MobiDB-lite"/>
    </source>
</evidence>
<evidence type="ECO:0000313" key="6">
    <source>
        <dbReference type="EMBL" id="MEW9310680.1"/>
    </source>
</evidence>
<evidence type="ECO:0000256" key="2">
    <source>
        <dbReference type="ARBA" id="ARBA00022982"/>
    </source>
</evidence>
<organism evidence="6 7">
    <name type="scientific">Labrys neptuniae</name>
    <dbReference type="NCBI Taxonomy" id="376174"/>
    <lineage>
        <taxon>Bacteria</taxon>
        <taxon>Pseudomonadati</taxon>
        <taxon>Pseudomonadota</taxon>
        <taxon>Alphaproteobacteria</taxon>
        <taxon>Hyphomicrobiales</taxon>
        <taxon>Xanthobacteraceae</taxon>
        <taxon>Labrys</taxon>
    </lineage>
</organism>
<dbReference type="Pfam" id="PF01012">
    <property type="entry name" value="ETF"/>
    <property type="match status" value="1"/>
</dbReference>
<name>A0ABV3PYD9_9HYPH</name>